<feature type="transmembrane region" description="Helical" evidence="11">
    <location>
        <begin position="6"/>
        <end position="28"/>
    </location>
</feature>
<evidence type="ECO:0000256" key="6">
    <source>
        <dbReference type="ARBA" id="ARBA00022801"/>
    </source>
</evidence>
<dbReference type="InterPro" id="IPR041489">
    <property type="entry name" value="PDZ_6"/>
</dbReference>
<protein>
    <recommendedName>
        <fullName evidence="11">Zinc metalloprotease</fullName>
        <ecNumber evidence="11">3.4.24.-</ecNumber>
    </recommendedName>
</protein>
<keyword evidence="10 11" id="KW-0472">Membrane</keyword>
<comment type="cofactor">
    <cofactor evidence="1 11">
        <name>Zn(2+)</name>
        <dbReference type="ChEBI" id="CHEBI:29105"/>
    </cofactor>
</comment>
<feature type="domain" description="PDZ" evidence="12">
    <location>
        <begin position="123"/>
        <end position="192"/>
    </location>
</feature>
<dbReference type="GO" id="GO:0016020">
    <property type="term" value="C:membrane"/>
    <property type="evidence" value="ECO:0007669"/>
    <property type="project" value="UniProtKB-SubCell"/>
</dbReference>
<evidence type="ECO:0000256" key="7">
    <source>
        <dbReference type="ARBA" id="ARBA00022833"/>
    </source>
</evidence>
<evidence type="ECO:0000256" key="3">
    <source>
        <dbReference type="ARBA" id="ARBA00007931"/>
    </source>
</evidence>
<evidence type="ECO:0000256" key="11">
    <source>
        <dbReference type="RuleBase" id="RU362031"/>
    </source>
</evidence>
<keyword evidence="5 11" id="KW-0812">Transmembrane</keyword>
<dbReference type="EC" id="3.4.24.-" evidence="11"/>
<feature type="transmembrane region" description="Helical" evidence="11">
    <location>
        <begin position="431"/>
        <end position="448"/>
    </location>
</feature>
<evidence type="ECO:0000256" key="2">
    <source>
        <dbReference type="ARBA" id="ARBA00004141"/>
    </source>
</evidence>
<evidence type="ECO:0000256" key="1">
    <source>
        <dbReference type="ARBA" id="ARBA00001947"/>
    </source>
</evidence>
<dbReference type="InterPro" id="IPR036034">
    <property type="entry name" value="PDZ_sf"/>
</dbReference>
<comment type="subcellular location">
    <subcellularLocation>
        <location evidence="2">Membrane</location>
        <topology evidence="2">Multi-pass membrane protein</topology>
    </subcellularLocation>
</comment>
<dbReference type="InterPro" id="IPR001478">
    <property type="entry name" value="PDZ"/>
</dbReference>
<dbReference type="InterPro" id="IPR008915">
    <property type="entry name" value="Peptidase_M50"/>
</dbReference>
<dbReference type="GO" id="GO:0004222">
    <property type="term" value="F:metalloendopeptidase activity"/>
    <property type="evidence" value="ECO:0007669"/>
    <property type="project" value="InterPro"/>
</dbReference>
<dbReference type="NCBIfam" id="TIGR00054">
    <property type="entry name" value="RIP metalloprotease RseP"/>
    <property type="match status" value="1"/>
</dbReference>
<keyword evidence="8 11" id="KW-1133">Transmembrane helix</keyword>
<dbReference type="SMART" id="SM00228">
    <property type="entry name" value="PDZ"/>
    <property type="match status" value="2"/>
</dbReference>
<name>A0A165M9Y9_PELLU</name>
<gene>
    <name evidence="13" type="ORF">A3K90_00520</name>
</gene>
<proteinExistence type="inferred from homology"/>
<dbReference type="Pfam" id="PF17820">
    <property type="entry name" value="PDZ_6"/>
    <property type="match status" value="1"/>
</dbReference>
<accession>A0A165M9Y9</accession>
<feature type="transmembrane region" description="Helical" evidence="11">
    <location>
        <begin position="383"/>
        <end position="400"/>
    </location>
</feature>
<dbReference type="SUPFAM" id="SSF50156">
    <property type="entry name" value="PDZ domain-like"/>
    <property type="match status" value="2"/>
</dbReference>
<evidence type="ECO:0000313" key="14">
    <source>
        <dbReference type="Proteomes" id="UP000076481"/>
    </source>
</evidence>
<dbReference type="Gene3D" id="2.30.42.10">
    <property type="match status" value="2"/>
</dbReference>
<dbReference type="AlphaFoldDB" id="A0A165M9Y9"/>
<evidence type="ECO:0000256" key="9">
    <source>
        <dbReference type="ARBA" id="ARBA00023049"/>
    </source>
</evidence>
<keyword evidence="11" id="KW-0479">Metal-binding</keyword>
<comment type="similarity">
    <text evidence="3 11">Belongs to the peptidase M50B family.</text>
</comment>
<evidence type="ECO:0000256" key="5">
    <source>
        <dbReference type="ARBA" id="ARBA00022692"/>
    </source>
</evidence>
<keyword evidence="4 13" id="KW-0645">Protease</keyword>
<dbReference type="Pfam" id="PF02163">
    <property type="entry name" value="Peptidase_M50"/>
    <property type="match status" value="1"/>
</dbReference>
<evidence type="ECO:0000313" key="13">
    <source>
        <dbReference type="EMBL" id="KZK74995.1"/>
    </source>
</evidence>
<evidence type="ECO:0000256" key="8">
    <source>
        <dbReference type="ARBA" id="ARBA00022989"/>
    </source>
</evidence>
<sequence length="454" mass="49689">MDVLSTTFFFIIAIFILVTVHEFGHFITARIFGMRVDKFYIGFDFFDLRLWKKKIGDTEYGVGVFPLGGYVKISGMVDESMDTDFGTSEPQPWEFRAKPVWQRLIVLAGGVTMNMVLAAAIFTGVTLTLGESRTSSTNPAFVEEGSVFQKMGMQTGDRFLSVDGQKVSTWEEALDPERFTSSSPVFTVLRPDGRDTTLATPKHFMSEVSDTDGFGIRPIVPPVIDEVLENNPAAAAGMRPGSIITAIDGRPVSDWTEVVGIISRNPSKPITFTWRWLDTAKDEPVTAVDILANGKEFTASITPSASGKIGIMLRQTIATERRMLGFLGSVESGISQTWKMSAMSVQGFAKIFTGQEDFRKSVGGPIKIAKIANRSAEQGPVSFLYFLAVLSISLAIINILPVPALDGGQFVLNAAEGVIGREIPIEVKMRIQQIGMTLLLALFAYILINDILNP</sequence>
<evidence type="ECO:0000256" key="10">
    <source>
        <dbReference type="ARBA" id="ARBA00023136"/>
    </source>
</evidence>
<keyword evidence="7 11" id="KW-0862">Zinc</keyword>
<reference evidence="13 14" key="1">
    <citation type="submission" date="2016-03" db="EMBL/GenBank/DDBJ databases">
        <title>Speciation and ecological success in dimly lit waters: horizontal gene transfer in a green sulfur bacteria bloom unveiled by metagenomic assembly.</title>
        <authorList>
            <person name="Llorens-Mares T."/>
            <person name="Liu Z."/>
            <person name="Allen L.Z."/>
            <person name="Rusch D.B."/>
            <person name="Craig M.T."/>
            <person name="Dupont C.L."/>
            <person name="Bryant D.A."/>
            <person name="Casamayor E.O."/>
        </authorList>
    </citation>
    <scope>NUCLEOTIDE SEQUENCE [LARGE SCALE GENOMIC DNA]</scope>
    <source>
        <strain evidence="13">CIII</strain>
    </source>
</reference>
<organism evidence="13 14">
    <name type="scientific">Pelodictyon luteolum</name>
    <dbReference type="NCBI Taxonomy" id="1100"/>
    <lineage>
        <taxon>Bacteria</taxon>
        <taxon>Pseudomonadati</taxon>
        <taxon>Chlorobiota</taxon>
        <taxon>Chlorobiia</taxon>
        <taxon>Chlorobiales</taxon>
        <taxon>Chlorobiaceae</taxon>
        <taxon>Chlorobium/Pelodictyon group</taxon>
        <taxon>Pelodictyon</taxon>
    </lineage>
</organism>
<dbReference type="CDD" id="cd06163">
    <property type="entry name" value="S2P-M50_PDZ_RseP-like"/>
    <property type="match status" value="1"/>
</dbReference>
<dbReference type="Proteomes" id="UP000076481">
    <property type="component" value="Unassembled WGS sequence"/>
</dbReference>
<dbReference type="RefSeq" id="WP_303680938.1">
    <property type="nucleotide sequence ID" value="NZ_LVWG01000016.1"/>
</dbReference>
<dbReference type="CDD" id="cd23081">
    <property type="entry name" value="cpPDZ_EcRseP-like"/>
    <property type="match status" value="1"/>
</dbReference>
<comment type="caution">
    <text evidence="13">The sequence shown here is derived from an EMBL/GenBank/DDBJ whole genome shotgun (WGS) entry which is preliminary data.</text>
</comment>
<dbReference type="GO" id="GO:0046872">
    <property type="term" value="F:metal ion binding"/>
    <property type="evidence" value="ECO:0007669"/>
    <property type="project" value="UniProtKB-KW"/>
</dbReference>
<dbReference type="EMBL" id="LVWG01000016">
    <property type="protein sequence ID" value="KZK74995.1"/>
    <property type="molecule type" value="Genomic_DNA"/>
</dbReference>
<dbReference type="InterPro" id="IPR004387">
    <property type="entry name" value="Pept_M50_Zn"/>
</dbReference>
<dbReference type="PANTHER" id="PTHR42837:SF2">
    <property type="entry name" value="MEMBRANE METALLOPROTEASE ARASP2, CHLOROPLASTIC-RELATED"/>
    <property type="match status" value="1"/>
</dbReference>
<evidence type="ECO:0000259" key="12">
    <source>
        <dbReference type="SMART" id="SM00228"/>
    </source>
</evidence>
<dbReference type="PANTHER" id="PTHR42837">
    <property type="entry name" value="REGULATOR OF SIGMA-E PROTEASE RSEP"/>
    <property type="match status" value="1"/>
</dbReference>
<evidence type="ECO:0000256" key="4">
    <source>
        <dbReference type="ARBA" id="ARBA00022670"/>
    </source>
</evidence>
<feature type="domain" description="PDZ" evidence="12">
    <location>
        <begin position="212"/>
        <end position="278"/>
    </location>
</feature>
<dbReference type="GO" id="GO:0006508">
    <property type="term" value="P:proteolysis"/>
    <property type="evidence" value="ECO:0007669"/>
    <property type="project" value="UniProtKB-KW"/>
</dbReference>
<keyword evidence="9 11" id="KW-0482">Metalloprotease</keyword>
<feature type="transmembrane region" description="Helical" evidence="11">
    <location>
        <begin position="104"/>
        <end position="129"/>
    </location>
</feature>
<keyword evidence="6 11" id="KW-0378">Hydrolase</keyword>